<dbReference type="EMBL" id="CACSIM010000005">
    <property type="protein sequence ID" value="CAA0114501.1"/>
    <property type="molecule type" value="Genomic_DNA"/>
</dbReference>
<accession>A0A5S9NDB1</accession>
<evidence type="ECO:0000259" key="1">
    <source>
        <dbReference type="Pfam" id="PF00561"/>
    </source>
</evidence>
<dbReference type="OrthoDB" id="334507at2"/>
<evidence type="ECO:0000313" key="2">
    <source>
        <dbReference type="EMBL" id="CAA0087303.1"/>
    </source>
</evidence>
<dbReference type="PANTHER" id="PTHR43798">
    <property type="entry name" value="MONOACYLGLYCEROL LIPASE"/>
    <property type="match status" value="1"/>
</dbReference>
<keyword evidence="2" id="KW-0378">Hydrolase</keyword>
<gene>
    <name evidence="2" type="primary">lip1_1</name>
    <name evidence="2" type="ORF">IHBHHGIJ_01271</name>
    <name evidence="3" type="ORF">KFEGEMFD_03011</name>
</gene>
<dbReference type="RefSeq" id="WP_159267881.1">
    <property type="nucleotide sequence ID" value="NZ_CACSIK010000001.1"/>
</dbReference>
<dbReference type="GO" id="GO:0004806">
    <property type="term" value="F:triacylglycerol lipase activity"/>
    <property type="evidence" value="ECO:0007669"/>
    <property type="project" value="UniProtKB-EC"/>
</dbReference>
<dbReference type="EMBL" id="CACSIK010000001">
    <property type="protein sequence ID" value="CAA0087303.1"/>
    <property type="molecule type" value="Genomic_DNA"/>
</dbReference>
<dbReference type="PRINTS" id="PR00111">
    <property type="entry name" value="ABHYDROLASE"/>
</dbReference>
<dbReference type="PANTHER" id="PTHR43798:SF5">
    <property type="entry name" value="MONOACYLGLYCEROL LIPASE ABHD6"/>
    <property type="match status" value="1"/>
</dbReference>
<proteinExistence type="predicted"/>
<dbReference type="InterPro" id="IPR050266">
    <property type="entry name" value="AB_hydrolase_sf"/>
</dbReference>
<dbReference type="Gene3D" id="3.40.50.1820">
    <property type="entry name" value="alpha/beta hydrolase"/>
    <property type="match status" value="1"/>
</dbReference>
<dbReference type="EC" id="3.1.1.3" evidence="2"/>
<dbReference type="SUPFAM" id="SSF53474">
    <property type="entry name" value="alpha/beta-Hydrolases"/>
    <property type="match status" value="1"/>
</dbReference>
<evidence type="ECO:0000313" key="5">
    <source>
        <dbReference type="Proteomes" id="UP000439591"/>
    </source>
</evidence>
<evidence type="ECO:0000313" key="3">
    <source>
        <dbReference type="EMBL" id="CAA0114501.1"/>
    </source>
</evidence>
<feature type="domain" description="AB hydrolase-1" evidence="1">
    <location>
        <begin position="85"/>
        <end position="315"/>
    </location>
</feature>
<name>A0A5S9NDB1_9GAMM</name>
<evidence type="ECO:0000313" key="4">
    <source>
        <dbReference type="Proteomes" id="UP000435877"/>
    </source>
</evidence>
<dbReference type="Proteomes" id="UP000435877">
    <property type="component" value="Unassembled WGS sequence"/>
</dbReference>
<sequence>MNATVEPIAQKAAVLGQLDEMREQYLNTPLADIDHATLADWKPETSLWQRLQPLMGLQSGLKRRKVLIGDHNVCYWAGGNSAGQVVVLLHGFGASKENWSYLAAKLRRDYYLLVPDLAGFGDSDFKPTADYRMAAQADRIAAFLQALGVEKSHVAGSSMGGAIAAQLASRHPKLVDTLCLMNAAGAPAKYLSQLESGLAAGVNYLSPSVPRDTFKVFEIAFHRRHRLLGLVLSLFMAGAMSHRKRVNDFIFSHLVDSLKDTYLSLPEITAPTLVLWGDSDQVLNVSCADQFCEQIPSAKAMILPEVGHLPMIEEPDLTARVVTDFWRARTKVD</sequence>
<dbReference type="AlphaFoldDB" id="A0A5S9NDB1"/>
<dbReference type="GO" id="GO:0046464">
    <property type="term" value="P:acylglycerol catabolic process"/>
    <property type="evidence" value="ECO:0007669"/>
    <property type="project" value="TreeGrafter"/>
</dbReference>
<dbReference type="InterPro" id="IPR029058">
    <property type="entry name" value="AB_hydrolase_fold"/>
</dbReference>
<dbReference type="GO" id="GO:0016020">
    <property type="term" value="C:membrane"/>
    <property type="evidence" value="ECO:0007669"/>
    <property type="project" value="TreeGrafter"/>
</dbReference>
<reference evidence="4 5" key="1">
    <citation type="submission" date="2019-11" db="EMBL/GenBank/DDBJ databases">
        <authorList>
            <person name="Holert J."/>
        </authorList>
    </citation>
    <scope>NUCLEOTIDE SEQUENCE [LARGE SCALE GENOMIC DNA]</scope>
    <source>
        <strain evidence="3">BC3_2A</strain>
        <strain evidence="2">SB11_1A</strain>
    </source>
</reference>
<protein>
    <submittedName>
        <fullName evidence="2">Lipase 1</fullName>
        <ecNumber evidence="2">3.1.1.3</ecNumber>
    </submittedName>
</protein>
<dbReference type="Pfam" id="PF00561">
    <property type="entry name" value="Abhydrolase_1"/>
    <property type="match status" value="1"/>
</dbReference>
<organism evidence="2 4">
    <name type="scientific">Zhongshania aliphaticivorans</name>
    <dbReference type="NCBI Taxonomy" id="1470434"/>
    <lineage>
        <taxon>Bacteria</taxon>
        <taxon>Pseudomonadati</taxon>
        <taxon>Pseudomonadota</taxon>
        <taxon>Gammaproteobacteria</taxon>
        <taxon>Cellvibrionales</taxon>
        <taxon>Spongiibacteraceae</taxon>
        <taxon>Zhongshania</taxon>
    </lineage>
</organism>
<keyword evidence="4" id="KW-1185">Reference proteome</keyword>
<dbReference type="Proteomes" id="UP000439591">
    <property type="component" value="Unassembled WGS sequence"/>
</dbReference>
<dbReference type="GO" id="GO:0047372">
    <property type="term" value="F:monoacylglycerol lipase activity"/>
    <property type="evidence" value="ECO:0007669"/>
    <property type="project" value="TreeGrafter"/>
</dbReference>
<dbReference type="InterPro" id="IPR000073">
    <property type="entry name" value="AB_hydrolase_1"/>
</dbReference>